<protein>
    <submittedName>
        <fullName evidence="1">Uncharacterized protein</fullName>
    </submittedName>
</protein>
<reference evidence="1" key="1">
    <citation type="submission" date="2019-01" db="EMBL/GenBank/DDBJ databases">
        <authorList>
            <person name="Hylling O."/>
            <person name="Carstens A.B."/>
            <person name="Hansen L.H."/>
        </authorList>
    </citation>
    <scope>NUCLEOTIDE SEQUENCE [LARGE SCALE GENOMIC DNA]</scope>
</reference>
<keyword evidence="2" id="KW-1185">Reference proteome</keyword>
<name>A0A481W5V5_9CAUD</name>
<sequence length="175" mass="19982">MNYFQSGSDKVTAFTLLGIEGQLAQVPGDNGLWVKQSFFARREFKPGGRFDIEISYDRGHHSNTGNSFGMRRDFDGVSGPLMEPEVSKHWPELAHLVKWHLCSDGVPMYYIENTLYWVKAGKLDVARRHCMWPDAPEDLLKGEACYLEVALRERLPQLQQQFRDDLAASGLKLHP</sequence>
<dbReference type="EMBL" id="MK473373">
    <property type="protein sequence ID" value="QBJ04471.1"/>
    <property type="molecule type" value="Genomic_DNA"/>
</dbReference>
<dbReference type="Proteomes" id="UP000293575">
    <property type="component" value="Segment"/>
</dbReference>
<dbReference type="GeneID" id="55011869"/>
<dbReference type="RefSeq" id="YP_009820433.1">
    <property type="nucleotide sequence ID" value="NC_048166.1"/>
</dbReference>
<evidence type="ECO:0000313" key="2">
    <source>
        <dbReference type="Proteomes" id="UP000293575"/>
    </source>
</evidence>
<accession>A0A481W5V5</accession>
<organism evidence="1 2">
    <name type="scientific">Pseudomonas phage Lana</name>
    <dbReference type="NCBI Taxonomy" id="2530172"/>
    <lineage>
        <taxon>Viruses</taxon>
        <taxon>Duplodnaviria</taxon>
        <taxon>Heunggongvirae</taxon>
        <taxon>Uroviricota</taxon>
        <taxon>Caudoviricetes</taxon>
        <taxon>Lanavirus</taxon>
        <taxon>Lanavirus lana</taxon>
    </lineage>
</organism>
<evidence type="ECO:0000313" key="1">
    <source>
        <dbReference type="EMBL" id="QBJ04471.1"/>
    </source>
</evidence>
<proteinExistence type="predicted"/>
<dbReference type="KEGG" id="vg:55011869"/>